<dbReference type="PATRIC" id="fig|879567.3.peg.1381"/>
<dbReference type="PANTHER" id="PTHR43217:SF1">
    <property type="entry name" value="SUCCINATE SEMIALDEHYDE DEHYDROGENASE [NAD(P)+] SAD"/>
    <property type="match status" value="1"/>
</dbReference>
<evidence type="ECO:0000313" key="6">
    <source>
        <dbReference type="Proteomes" id="UP000011724"/>
    </source>
</evidence>
<accession>M1WPT0</accession>
<evidence type="ECO:0000256" key="1">
    <source>
        <dbReference type="ARBA" id="ARBA00009986"/>
    </source>
</evidence>
<keyword evidence="6" id="KW-1185">Reference proteome</keyword>
<dbReference type="InterPro" id="IPR047110">
    <property type="entry name" value="GABD/Sad-like"/>
</dbReference>
<organism evidence="5 6">
    <name type="scientific">Pseudodesulfovibrio piezophilus (strain DSM 21447 / JCM 15486 / C1TLV30)</name>
    <name type="common">Desulfovibrio piezophilus</name>
    <dbReference type="NCBI Taxonomy" id="1322246"/>
    <lineage>
        <taxon>Bacteria</taxon>
        <taxon>Pseudomonadati</taxon>
        <taxon>Thermodesulfobacteriota</taxon>
        <taxon>Desulfovibrionia</taxon>
        <taxon>Desulfovibrionales</taxon>
        <taxon>Desulfovibrionaceae</taxon>
    </lineage>
</organism>
<proteinExistence type="inferred from homology"/>
<dbReference type="eggNOG" id="COG1012">
    <property type="taxonomic scope" value="Bacteria"/>
</dbReference>
<feature type="domain" description="Aldehyde dehydrogenase" evidence="4">
    <location>
        <begin position="12"/>
        <end position="460"/>
    </location>
</feature>
<dbReference type="FunFam" id="3.40.309.10:FF:000009">
    <property type="entry name" value="Aldehyde dehydrogenase A"/>
    <property type="match status" value="1"/>
</dbReference>
<dbReference type="PANTHER" id="PTHR43217">
    <property type="entry name" value="SUCCINATE SEMIALDEHYDE DEHYDROGENASE [NAD(P)+] SAD"/>
    <property type="match status" value="1"/>
</dbReference>
<gene>
    <name evidence="5" type="primary">gabD</name>
    <name evidence="5" type="ordered locus">BN4_11327</name>
</gene>
<dbReference type="HOGENOM" id="CLU_005391_1_0_7"/>
<reference evidence="6" key="2">
    <citation type="journal article" date="2013" name="Stand. Genomic Sci.">
        <title>Complete genome sequence of Desulfocapsa sulfexigens, a marine deltaproteobacterium specialized in disproportionating inorganic sulfur compounds.</title>
        <authorList>
            <person name="Finster K.W."/>
            <person name="Kjeldsen K.U."/>
            <person name="Kube M."/>
            <person name="Reinhardt R."/>
            <person name="Mussmann M."/>
            <person name="Amann R."/>
            <person name="Schreiber L."/>
        </authorList>
    </citation>
    <scope>NUCLEOTIDE SEQUENCE [LARGE SCALE GENOMIC DNA]</scope>
    <source>
        <strain evidence="6">DSM 10523 / SB164P1</strain>
    </source>
</reference>
<evidence type="ECO:0000256" key="2">
    <source>
        <dbReference type="ARBA" id="ARBA00022857"/>
    </source>
</evidence>
<comment type="similarity">
    <text evidence="1">Belongs to the aldehyde dehydrogenase family.</text>
</comment>
<dbReference type="SUPFAM" id="SSF53720">
    <property type="entry name" value="ALDH-like"/>
    <property type="match status" value="1"/>
</dbReference>
<dbReference type="KEGG" id="dpi:BN4_11327"/>
<evidence type="ECO:0000313" key="5">
    <source>
        <dbReference type="EMBL" id="CCH48564.1"/>
    </source>
</evidence>
<dbReference type="AlphaFoldDB" id="M1WPT0"/>
<dbReference type="Pfam" id="PF00171">
    <property type="entry name" value="Aldedh"/>
    <property type="match status" value="1"/>
</dbReference>
<evidence type="ECO:0000256" key="3">
    <source>
        <dbReference type="ARBA" id="ARBA00023002"/>
    </source>
</evidence>
<dbReference type="InterPro" id="IPR015590">
    <property type="entry name" value="Aldehyde_DH_dom"/>
</dbReference>
<dbReference type="FunFam" id="3.40.605.10:FF:000012">
    <property type="entry name" value="NAD-dependent succinate-semialdehyde dehydrogenase"/>
    <property type="match status" value="1"/>
</dbReference>
<dbReference type="EMBL" id="FO203427">
    <property type="protein sequence ID" value="CCH48564.1"/>
    <property type="molecule type" value="Genomic_DNA"/>
</dbReference>
<dbReference type="EC" id="1.2.1.16" evidence="5"/>
<keyword evidence="2" id="KW-0521">NADP</keyword>
<keyword evidence="3 5" id="KW-0560">Oxidoreductase</keyword>
<dbReference type="GO" id="GO:0004777">
    <property type="term" value="F:succinate-semialdehyde dehydrogenase (NAD+) activity"/>
    <property type="evidence" value="ECO:0007669"/>
    <property type="project" value="TreeGrafter"/>
</dbReference>
<name>M1WPT0_PSEP2</name>
<sequence length="464" mass="50017">MNEPQGVCVYMTIRSLNPATEEVLETYDAYSLEQTNAILDDVATAWESWRTTSFSYRAACLKRAAQKLRSQASELAVIMAREMGKPIRQGEGEVGKCAAVLDFYAEEAEGMLAPERVEGVGRKACVTFEPMGTVLTVMPWNFPLWQVFRIAAPSLMAGNTMVLKHASNVPQCALAIERIFKEAELPENIFRTLLIGARQVESVLDHPSVFAVSLTGSEPAGRKVASAAGARLKKSVMELGGSDPFILLPDADMDEAVRVATLSRCGNTGQTCIAAKRFIVFEEVYETFVSRLSESMSKLVIGDPLESATDMGPMSSGTLREELQEQVDRCVESGGVLRLGGALPKGPGFYYPPTIITDLPPDASVAREELFGPVALVFKVSSVDEALALANDTPFGLGGSVWTGDEEKGVEIAGRIRTGCVFVNGLVRSDVHLPFGGTGSSGYGRELGVWGIREFVNIKPVCIG</sequence>
<protein>
    <submittedName>
        <fullName evidence="5">Putative succinate-semialdehyde dehydrogenase [NADP+]</fullName>
        <ecNumber evidence="5">1.2.1.16</ecNumber>
    </submittedName>
</protein>
<dbReference type="Proteomes" id="UP000011724">
    <property type="component" value="Chromosome"/>
</dbReference>
<dbReference type="GO" id="GO:0004030">
    <property type="term" value="F:aldehyde dehydrogenase [NAD(P)+] activity"/>
    <property type="evidence" value="ECO:0007669"/>
    <property type="project" value="InterPro"/>
</dbReference>
<evidence type="ECO:0000259" key="4">
    <source>
        <dbReference type="Pfam" id="PF00171"/>
    </source>
</evidence>
<reference evidence="5 6" key="1">
    <citation type="journal article" date="2013" name="PLoS ONE">
        <title>The first genomic and proteomic characterization of a deep-sea sulfate reducer: insights into the piezophilic lifestyle of Desulfovibrio piezophilus.</title>
        <authorList>
            <person name="Pradel N."/>
            <person name="Ji B."/>
            <person name="Gimenez G."/>
            <person name="Talla E."/>
            <person name="Lenoble P."/>
            <person name="Garel M."/>
            <person name="Tamburini C."/>
            <person name="Fourquet P."/>
            <person name="Lebrun R."/>
            <person name="Bertin P."/>
            <person name="Denis Y."/>
            <person name="Pophillat M."/>
            <person name="Barbe V."/>
            <person name="Ollivier B."/>
            <person name="Dolla A."/>
        </authorList>
    </citation>
    <scope>NUCLEOTIDE SEQUENCE [LARGE SCALE GENOMIC DNA]</scope>
    <source>
        <strain evidence="6">DSM 10523 / SB164P1</strain>
    </source>
</reference>
<dbReference type="InterPro" id="IPR044148">
    <property type="entry name" value="ALDH_GabD1-like"/>
</dbReference>
<dbReference type="CDD" id="cd07100">
    <property type="entry name" value="ALDH_SSADH1_GabD1"/>
    <property type="match status" value="1"/>
</dbReference>
<dbReference type="InterPro" id="IPR016162">
    <property type="entry name" value="Ald_DH_N"/>
</dbReference>
<dbReference type="Gene3D" id="3.40.605.10">
    <property type="entry name" value="Aldehyde Dehydrogenase, Chain A, domain 1"/>
    <property type="match status" value="1"/>
</dbReference>
<dbReference type="InterPro" id="IPR016161">
    <property type="entry name" value="Ald_DH/histidinol_DH"/>
</dbReference>
<dbReference type="Gene3D" id="3.40.309.10">
    <property type="entry name" value="Aldehyde Dehydrogenase, Chain A, domain 2"/>
    <property type="match status" value="1"/>
</dbReference>
<dbReference type="STRING" id="1322246.BN4_11327"/>
<dbReference type="InterPro" id="IPR016163">
    <property type="entry name" value="Ald_DH_C"/>
</dbReference>